<evidence type="ECO:0000313" key="2">
    <source>
        <dbReference type="Proteomes" id="UP000279336"/>
    </source>
</evidence>
<dbReference type="Gene3D" id="1.10.287.1060">
    <property type="entry name" value="ESAT-6-like"/>
    <property type="match status" value="1"/>
</dbReference>
<organism evidence="1 2">
    <name type="scientific">Propionibacterium australiense</name>
    <dbReference type="NCBI Taxonomy" id="119981"/>
    <lineage>
        <taxon>Bacteria</taxon>
        <taxon>Bacillati</taxon>
        <taxon>Actinomycetota</taxon>
        <taxon>Actinomycetes</taxon>
        <taxon>Propionibacteriales</taxon>
        <taxon>Propionibacteriaceae</taxon>
        <taxon>Propionibacterium</taxon>
    </lineage>
</organism>
<dbReference type="AlphaFoldDB" id="A0A8B3FPC7"/>
<dbReference type="Proteomes" id="UP000279336">
    <property type="component" value="Unassembled WGS sequence"/>
</dbReference>
<dbReference type="EMBL" id="RCIW01000027">
    <property type="protein sequence ID" value="RLP06415.1"/>
    <property type="molecule type" value="Genomic_DNA"/>
</dbReference>
<protein>
    <submittedName>
        <fullName evidence="1">Pyrophosphorylase</fullName>
    </submittedName>
</protein>
<proteinExistence type="predicted"/>
<gene>
    <name evidence="1" type="ORF">D7U36_12970</name>
</gene>
<comment type="caution">
    <text evidence="1">The sequence shown here is derived from an EMBL/GenBank/DDBJ whole genome shotgun (WGS) entry which is preliminary data.</text>
</comment>
<sequence>MNSINQIRSTTNGGLSNELTELKTCGETLCDKNNWDGPLADKFRSDTWPATRTALDQMVEKLNELQQQTSQIQQAIMSAGGSTA</sequence>
<accession>A0A8B3FPC7</accession>
<name>A0A8B3FPC7_9ACTN</name>
<evidence type="ECO:0000313" key="1">
    <source>
        <dbReference type="EMBL" id="RLP06415.1"/>
    </source>
</evidence>
<reference evidence="1 2" key="1">
    <citation type="submission" date="2018-10" db="EMBL/GenBank/DDBJ databases">
        <title>Propionibacterium australiense Genome Sequencing and Assembly.</title>
        <authorList>
            <person name="Bernier A.-M."/>
            <person name="Bernard K."/>
        </authorList>
    </citation>
    <scope>NUCLEOTIDE SEQUENCE [LARGE SCALE GENOMIC DNA]</scope>
    <source>
        <strain evidence="1 2">NML98A078</strain>
    </source>
</reference>